<dbReference type="AlphaFoldDB" id="A0AAN8YPW9"/>
<dbReference type="Gene3D" id="3.40.50.1110">
    <property type="entry name" value="SGNH hydrolase"/>
    <property type="match status" value="1"/>
</dbReference>
<proteinExistence type="inferred from homology"/>
<organism evidence="3 4">
    <name type="scientific">Solanum bulbocastanum</name>
    <name type="common">Wild potato</name>
    <dbReference type="NCBI Taxonomy" id="147425"/>
    <lineage>
        <taxon>Eukaryota</taxon>
        <taxon>Viridiplantae</taxon>
        <taxon>Streptophyta</taxon>
        <taxon>Embryophyta</taxon>
        <taxon>Tracheophyta</taxon>
        <taxon>Spermatophyta</taxon>
        <taxon>Magnoliopsida</taxon>
        <taxon>eudicotyledons</taxon>
        <taxon>Gunneridae</taxon>
        <taxon>Pentapetalae</taxon>
        <taxon>asterids</taxon>
        <taxon>lamiids</taxon>
        <taxon>Solanales</taxon>
        <taxon>Solanaceae</taxon>
        <taxon>Solanoideae</taxon>
        <taxon>Solaneae</taxon>
        <taxon>Solanum</taxon>
    </lineage>
</organism>
<evidence type="ECO:0008006" key="5">
    <source>
        <dbReference type="Google" id="ProtNLM"/>
    </source>
</evidence>
<keyword evidence="2" id="KW-0325">Glycoprotein</keyword>
<dbReference type="InterPro" id="IPR001087">
    <property type="entry name" value="GDSL"/>
</dbReference>
<sequence length="120" mass="13618">MEELQRLVPDVVQTITHGVKGKTMEELRRLVPDVVQTITRGIKRVIGFGATRIVVPGNFPKGCGPAFLTQFMTNDSSAYDEYHCLKHLNNLAIFYNNHLQQAIDAMKKEYTNITIVYGDY</sequence>
<evidence type="ECO:0000256" key="1">
    <source>
        <dbReference type="ARBA" id="ARBA00008668"/>
    </source>
</evidence>
<gene>
    <name evidence="3" type="ORF">RDI58_001213</name>
</gene>
<comment type="caution">
    <text evidence="3">The sequence shown here is derived from an EMBL/GenBank/DDBJ whole genome shotgun (WGS) entry which is preliminary data.</text>
</comment>
<dbReference type="EMBL" id="JBANQN010000001">
    <property type="protein sequence ID" value="KAK6803429.1"/>
    <property type="molecule type" value="Genomic_DNA"/>
</dbReference>
<dbReference type="PANTHER" id="PTHR22835:SF517">
    <property type="entry name" value="GDSL-LIKE LIPASE_ACYLHYDROLASE FAMILY PROTEIN, EXPRESSED"/>
    <property type="match status" value="1"/>
</dbReference>
<name>A0AAN8YPW9_SOLBU</name>
<dbReference type="Proteomes" id="UP001371456">
    <property type="component" value="Unassembled WGS sequence"/>
</dbReference>
<evidence type="ECO:0000256" key="2">
    <source>
        <dbReference type="ARBA" id="ARBA00023180"/>
    </source>
</evidence>
<dbReference type="InterPro" id="IPR036514">
    <property type="entry name" value="SGNH_hydro_sf"/>
</dbReference>
<keyword evidence="4" id="KW-1185">Reference proteome</keyword>
<comment type="similarity">
    <text evidence="1">Belongs to the 'GDSL' lipolytic enzyme family.</text>
</comment>
<evidence type="ECO:0000313" key="3">
    <source>
        <dbReference type="EMBL" id="KAK6803429.1"/>
    </source>
</evidence>
<accession>A0AAN8YPW9</accession>
<dbReference type="GO" id="GO:0016788">
    <property type="term" value="F:hydrolase activity, acting on ester bonds"/>
    <property type="evidence" value="ECO:0007669"/>
    <property type="project" value="InterPro"/>
</dbReference>
<protein>
    <recommendedName>
        <fullName evidence="5">GDSL esterase/lipase</fullName>
    </recommendedName>
</protein>
<evidence type="ECO:0000313" key="4">
    <source>
        <dbReference type="Proteomes" id="UP001371456"/>
    </source>
</evidence>
<dbReference type="PANTHER" id="PTHR22835">
    <property type="entry name" value="ZINC FINGER FYVE DOMAIN CONTAINING PROTEIN"/>
    <property type="match status" value="1"/>
</dbReference>
<dbReference type="Pfam" id="PF00657">
    <property type="entry name" value="Lipase_GDSL"/>
    <property type="match status" value="1"/>
</dbReference>
<reference evidence="3 4" key="1">
    <citation type="submission" date="2024-02" db="EMBL/GenBank/DDBJ databases">
        <title>de novo genome assembly of Solanum bulbocastanum strain 11H21.</title>
        <authorList>
            <person name="Hosaka A.J."/>
        </authorList>
    </citation>
    <scope>NUCLEOTIDE SEQUENCE [LARGE SCALE GENOMIC DNA]</scope>
    <source>
        <tissue evidence="3">Young leaves</tissue>
    </source>
</reference>